<keyword evidence="3" id="KW-1185">Reference proteome</keyword>
<organism evidence="2 3">
    <name type="scientific">Paenibacillus melissococcoides</name>
    <dbReference type="NCBI Taxonomy" id="2912268"/>
    <lineage>
        <taxon>Bacteria</taxon>
        <taxon>Bacillati</taxon>
        <taxon>Bacillota</taxon>
        <taxon>Bacilli</taxon>
        <taxon>Bacillales</taxon>
        <taxon>Paenibacillaceae</taxon>
        <taxon>Paenibacillus</taxon>
    </lineage>
</organism>
<dbReference type="InterPro" id="IPR049945">
    <property type="entry name" value="AAA_22"/>
</dbReference>
<dbReference type="Proteomes" id="UP001154322">
    <property type="component" value="Unassembled WGS sequence"/>
</dbReference>
<feature type="domain" description="HTH cro/C1-type" evidence="1">
    <location>
        <begin position="21"/>
        <end position="56"/>
    </location>
</feature>
<dbReference type="SUPFAM" id="SSF52540">
    <property type="entry name" value="P-loop containing nucleoside triphosphate hydrolases"/>
    <property type="match status" value="1"/>
</dbReference>
<dbReference type="Gene3D" id="3.40.50.300">
    <property type="entry name" value="P-loop containing nucleotide triphosphate hydrolases"/>
    <property type="match status" value="1"/>
</dbReference>
<dbReference type="Pfam" id="PF13401">
    <property type="entry name" value="AAA_22"/>
    <property type="match status" value="1"/>
</dbReference>
<protein>
    <submittedName>
        <fullName evidence="2">AAA family ATPase</fullName>
    </submittedName>
</protein>
<dbReference type="InterPro" id="IPR027417">
    <property type="entry name" value="P-loop_NTPase"/>
</dbReference>
<sequence>MAAAALYSIQGETPTTLAIQLKGMMDKNGMTITELAREINYSRPALSQYINGKYPSDPTDIEQAISSFISSRGGEVAATSERTIMTLSKPQFVESRDATAIIGACQSCQSFTALGIIVGKSGYGKTHTLKYYARSPKVAYIECDDTMGQRDLVKAIEKALGLPNGYGSIWERVNGIREFFNCNPGYLLIIDEADKLVSKYSQKKMEILRGIFDQSDVGMIIAGEPKLKALIKGFINRFANRVDFYVALKGLSSNEVRKYLGNFNIEEDAVQELVTRATNNKNGCFRLLDRTVNNILRVLNMRNSEPSGEASAPLITSEIITQASNMMML</sequence>
<dbReference type="RefSeq" id="WP_213430786.1">
    <property type="nucleotide sequence ID" value="NZ_AP031286.1"/>
</dbReference>
<name>A0ABM9G279_9BACL</name>
<reference evidence="2" key="1">
    <citation type="submission" date="2022-06" db="EMBL/GenBank/DDBJ databases">
        <authorList>
            <person name="Dietemann V."/>
            <person name="Ory F."/>
            <person name="Dainat B."/>
            <person name="Oberhansli S."/>
        </authorList>
    </citation>
    <scope>NUCLEOTIDE SEQUENCE</scope>
    <source>
        <strain evidence="2">Ena-SAMPLE-TAB-26-04-2022-14:26:32:270-5432</strain>
    </source>
</reference>
<dbReference type="Pfam" id="PF01381">
    <property type="entry name" value="HTH_3"/>
    <property type="match status" value="1"/>
</dbReference>
<dbReference type="Gene3D" id="1.10.260.40">
    <property type="entry name" value="lambda repressor-like DNA-binding domains"/>
    <property type="match status" value="1"/>
</dbReference>
<evidence type="ECO:0000313" key="2">
    <source>
        <dbReference type="EMBL" id="CAH8245692.1"/>
    </source>
</evidence>
<dbReference type="PROSITE" id="PS50943">
    <property type="entry name" value="HTH_CROC1"/>
    <property type="match status" value="1"/>
</dbReference>
<gene>
    <name evidence="2" type="ORF">WJ0W_002927</name>
</gene>
<dbReference type="SMART" id="SM00530">
    <property type="entry name" value="HTH_XRE"/>
    <property type="match status" value="1"/>
</dbReference>
<evidence type="ECO:0000313" key="3">
    <source>
        <dbReference type="Proteomes" id="UP001154322"/>
    </source>
</evidence>
<dbReference type="PANTHER" id="PTHR35894">
    <property type="entry name" value="GENERAL SECRETION PATHWAY PROTEIN A-RELATED"/>
    <property type="match status" value="1"/>
</dbReference>
<dbReference type="InterPro" id="IPR010982">
    <property type="entry name" value="Lambda_DNA-bd_dom_sf"/>
</dbReference>
<evidence type="ECO:0000259" key="1">
    <source>
        <dbReference type="PROSITE" id="PS50943"/>
    </source>
</evidence>
<accession>A0ABM9G279</accession>
<dbReference type="CDD" id="cd00093">
    <property type="entry name" value="HTH_XRE"/>
    <property type="match status" value="1"/>
</dbReference>
<comment type="caution">
    <text evidence="2">The sequence shown here is derived from an EMBL/GenBank/DDBJ whole genome shotgun (WGS) entry which is preliminary data.</text>
</comment>
<dbReference type="InterPro" id="IPR052026">
    <property type="entry name" value="ExeA_AAA_ATPase_DNA-bind"/>
</dbReference>
<dbReference type="SUPFAM" id="SSF47413">
    <property type="entry name" value="lambda repressor-like DNA-binding domains"/>
    <property type="match status" value="1"/>
</dbReference>
<dbReference type="EMBL" id="CALYLO010000003">
    <property type="protein sequence ID" value="CAH8245692.1"/>
    <property type="molecule type" value="Genomic_DNA"/>
</dbReference>
<dbReference type="InterPro" id="IPR001387">
    <property type="entry name" value="Cro/C1-type_HTH"/>
</dbReference>
<proteinExistence type="predicted"/>
<dbReference type="PANTHER" id="PTHR35894:SF5">
    <property type="entry name" value="MU-LIKE PROPHAGE FLUMU DNA TRANSPOSITION PROTEIN B"/>
    <property type="match status" value="1"/>
</dbReference>